<dbReference type="SUPFAM" id="SSF47413">
    <property type="entry name" value="lambda repressor-like DNA-binding domains"/>
    <property type="match status" value="1"/>
</dbReference>
<dbReference type="InterPro" id="IPR010982">
    <property type="entry name" value="Lambda_DNA-bd_dom_sf"/>
</dbReference>
<organism evidence="5 6">
    <name type="scientific">Nonlabens ulvanivorans</name>
    <name type="common">Persicivirga ulvanivorans</name>
    <dbReference type="NCBI Taxonomy" id="906888"/>
    <lineage>
        <taxon>Bacteria</taxon>
        <taxon>Pseudomonadati</taxon>
        <taxon>Bacteroidota</taxon>
        <taxon>Flavobacteriia</taxon>
        <taxon>Flavobacteriales</taxon>
        <taxon>Flavobacteriaceae</taxon>
        <taxon>Nonlabens</taxon>
    </lineage>
</organism>
<protein>
    <submittedName>
        <fullName evidence="5">LacI family transcriptional regulator</fullName>
    </submittedName>
</protein>
<evidence type="ECO:0000259" key="4">
    <source>
        <dbReference type="PROSITE" id="PS50932"/>
    </source>
</evidence>
<dbReference type="Gene3D" id="1.10.260.40">
    <property type="entry name" value="lambda repressor-like DNA-binding domains"/>
    <property type="match status" value="1"/>
</dbReference>
<dbReference type="PROSITE" id="PS50932">
    <property type="entry name" value="HTH_LACI_2"/>
    <property type="match status" value="1"/>
</dbReference>
<evidence type="ECO:0000256" key="1">
    <source>
        <dbReference type="ARBA" id="ARBA00023015"/>
    </source>
</evidence>
<evidence type="ECO:0000256" key="2">
    <source>
        <dbReference type="ARBA" id="ARBA00023125"/>
    </source>
</evidence>
<sequence length="63" mass="7033">MKPVTLKQIAEELNISVTTVSKALKDYPDVSAKTKGRVKELASTLNYKPNAFAVNLRTKDLKR</sequence>
<evidence type="ECO:0000313" key="6">
    <source>
        <dbReference type="Proteomes" id="UP000029226"/>
    </source>
</evidence>
<dbReference type="InterPro" id="IPR000843">
    <property type="entry name" value="HTH_LacI"/>
</dbReference>
<dbReference type="GO" id="GO:0003700">
    <property type="term" value="F:DNA-binding transcription factor activity"/>
    <property type="evidence" value="ECO:0007669"/>
    <property type="project" value="TreeGrafter"/>
</dbReference>
<feature type="domain" description="HTH lacI-type" evidence="4">
    <location>
        <begin position="4"/>
        <end position="58"/>
    </location>
</feature>
<keyword evidence="3" id="KW-0804">Transcription</keyword>
<proteinExistence type="predicted"/>
<reference evidence="5 6" key="1">
    <citation type="journal article" date="2014" name="Genome Announc.">
        <title>Draft Genome Sequences of Marine Flavobacterium Nonlabens Strains NR17, NR24, NR27, NR32, NR33, and Ara13.</title>
        <authorList>
            <person name="Nakanishi M."/>
            <person name="Meirelles P."/>
            <person name="Suzuki R."/>
            <person name="Takatani N."/>
            <person name="Mino S."/>
            <person name="Suda W."/>
            <person name="Oshima K."/>
            <person name="Hattori M."/>
            <person name="Ohkuma M."/>
            <person name="Hosokawa M."/>
            <person name="Miyashita K."/>
            <person name="Thompson F.L."/>
            <person name="Niwa A."/>
            <person name="Sawabe T."/>
            <person name="Sawabe T."/>
        </authorList>
    </citation>
    <scope>NUCLEOTIDE SEQUENCE [LARGE SCALE GENOMIC DNA]</scope>
    <source>
        <strain evidence="6">JCM19314</strain>
    </source>
</reference>
<name>A0A090QCX4_NONUL</name>
<dbReference type="GO" id="GO:0000976">
    <property type="term" value="F:transcription cis-regulatory region binding"/>
    <property type="evidence" value="ECO:0007669"/>
    <property type="project" value="TreeGrafter"/>
</dbReference>
<dbReference type="CDD" id="cd01392">
    <property type="entry name" value="HTH_LacI"/>
    <property type="match status" value="1"/>
</dbReference>
<keyword evidence="2" id="KW-0238">DNA-binding</keyword>
<accession>A0A090QCX4</accession>
<dbReference type="EMBL" id="BBMM01000004">
    <property type="protein sequence ID" value="GAL00073.1"/>
    <property type="molecule type" value="Genomic_DNA"/>
</dbReference>
<dbReference type="PANTHER" id="PTHR30146:SF109">
    <property type="entry name" value="HTH-TYPE TRANSCRIPTIONAL REGULATOR GALS"/>
    <property type="match status" value="1"/>
</dbReference>
<evidence type="ECO:0000256" key="3">
    <source>
        <dbReference type="ARBA" id="ARBA00023163"/>
    </source>
</evidence>
<dbReference type="PANTHER" id="PTHR30146">
    <property type="entry name" value="LACI-RELATED TRANSCRIPTIONAL REPRESSOR"/>
    <property type="match status" value="1"/>
</dbReference>
<evidence type="ECO:0000313" key="5">
    <source>
        <dbReference type="EMBL" id="GAL00073.1"/>
    </source>
</evidence>
<dbReference type="SMART" id="SM00354">
    <property type="entry name" value="HTH_LACI"/>
    <property type="match status" value="1"/>
</dbReference>
<dbReference type="AlphaFoldDB" id="A0A090QCX4"/>
<keyword evidence="1" id="KW-0805">Transcription regulation</keyword>
<dbReference type="Proteomes" id="UP000029226">
    <property type="component" value="Unassembled WGS sequence"/>
</dbReference>
<comment type="caution">
    <text evidence="5">The sequence shown here is derived from an EMBL/GenBank/DDBJ whole genome shotgun (WGS) entry which is preliminary data.</text>
</comment>
<dbReference type="Pfam" id="PF00356">
    <property type="entry name" value="LacI"/>
    <property type="match status" value="1"/>
</dbReference>
<gene>
    <name evidence="5" type="ORF">JCM19314_327</name>
</gene>